<proteinExistence type="inferred from homology"/>
<evidence type="ECO:0000259" key="2">
    <source>
        <dbReference type="Pfam" id="PF13472"/>
    </source>
</evidence>
<dbReference type="Gene3D" id="3.40.50.1110">
    <property type="entry name" value="SGNH hydrolase"/>
    <property type="match status" value="1"/>
</dbReference>
<evidence type="ECO:0000313" key="3">
    <source>
        <dbReference type="EMBL" id="BAQ50111.1"/>
    </source>
</evidence>
<dbReference type="SUPFAM" id="SSF52266">
    <property type="entry name" value="SGNH hydrolase"/>
    <property type="match status" value="1"/>
</dbReference>
<dbReference type="PANTHER" id="PTHR11852:SF0">
    <property type="entry name" value="PLATELET-ACTIVATING FACTOR ACETYLHYDROLASE IB SUBUNIT BETA HOMOLOG"/>
    <property type="match status" value="1"/>
</dbReference>
<dbReference type="KEGG" id="maqu:Maq22A_2p41765"/>
<dbReference type="InterPro" id="IPR036514">
    <property type="entry name" value="SGNH_hydro_sf"/>
</dbReference>
<evidence type="ECO:0000256" key="1">
    <source>
        <dbReference type="ARBA" id="ARBA00038184"/>
    </source>
</evidence>
<keyword evidence="3" id="KW-0614">Plasmid</keyword>
<dbReference type="AlphaFoldDB" id="A0A0C6FBK3"/>
<geneLocation type="plasmid" evidence="4">
    <name>pMaq22A_2p DNA</name>
</geneLocation>
<organism evidence="3 4">
    <name type="scientific">Methylobacterium aquaticum</name>
    <dbReference type="NCBI Taxonomy" id="270351"/>
    <lineage>
        <taxon>Bacteria</taxon>
        <taxon>Pseudomonadati</taxon>
        <taxon>Pseudomonadota</taxon>
        <taxon>Alphaproteobacteria</taxon>
        <taxon>Hyphomicrobiales</taxon>
        <taxon>Methylobacteriaceae</taxon>
        <taxon>Methylobacterium</taxon>
    </lineage>
</organism>
<dbReference type="OrthoDB" id="9794725at2"/>
<dbReference type="PATRIC" id="fig|270351.10.peg.7264"/>
<sequence>MVRFRLGPRVLAVLALALAIIFDPDGRALAASRCPAIPPRTPMPVEAMPTPVPIPDWRQRADQLTRQATARDLSATRVVLIGDSITQGWEPTMWELFWGSYAPLNLGLWGDLTQGVLWRLHNGQWPSSLKPDVAVVLIGTNNAGWRSKPEDTALGVAEIVRFIEARSPATKVLLLGILPRGADASAPERPTNAQVTALIRQCADGKTVFFANPGRTMADSAGRISTNVMFDFLHPTMVGYAILGGAIAEEVRRLAGR</sequence>
<reference evidence="3 4" key="1">
    <citation type="journal article" date="2015" name="Genome Announc.">
        <title>Complete Genome Sequence of Methylobacterium aquaticum Strain 22A, Isolated from Racomitrium japonicum Moss.</title>
        <authorList>
            <person name="Tani A."/>
            <person name="Ogura Y."/>
            <person name="Hayashi T."/>
            <person name="Kimbara K."/>
        </authorList>
    </citation>
    <scope>NUCLEOTIDE SEQUENCE [LARGE SCALE GENOMIC DNA]</scope>
    <source>
        <strain evidence="3 4">MA-22A</strain>
        <plasmid evidence="4">Plasmid pMaq22A_2p DNA</plasmid>
    </source>
</reference>
<dbReference type="Proteomes" id="UP000061432">
    <property type="component" value="Plasmid pMaq22A_2p"/>
</dbReference>
<evidence type="ECO:0000313" key="4">
    <source>
        <dbReference type="Proteomes" id="UP000061432"/>
    </source>
</evidence>
<protein>
    <submittedName>
        <fullName evidence="3">Lysophospholipase L1 and related esterases</fullName>
    </submittedName>
</protein>
<reference evidence="4" key="2">
    <citation type="submission" date="2015-01" db="EMBL/GenBank/DDBJ databases">
        <title>Complete genome sequence of Methylobacterium aquaticum strain 22A.</title>
        <authorList>
            <person name="Tani A."/>
            <person name="Ogura Y."/>
            <person name="Hayashi T."/>
        </authorList>
    </citation>
    <scope>NUCLEOTIDE SEQUENCE [LARGE SCALE GENOMIC DNA]</scope>
    <source>
        <strain evidence="4">MA-22A</strain>
        <plasmid evidence="4">Plasmid pMaq22A_2p DNA</plasmid>
    </source>
</reference>
<comment type="similarity">
    <text evidence="1">Belongs to the 'GDSL' lipolytic enzyme family. Platelet-activating factor acetylhydrolase IB beta/gamma subunits subfamily.</text>
</comment>
<gene>
    <name evidence="3" type="ORF">Maq22A_2p41765</name>
</gene>
<dbReference type="InterPro" id="IPR013830">
    <property type="entry name" value="SGNH_hydro"/>
</dbReference>
<dbReference type="PANTHER" id="PTHR11852">
    <property type="entry name" value="PLATELET-ACTIVATING FACTOR ACETYLHYDROLASE"/>
    <property type="match status" value="1"/>
</dbReference>
<feature type="domain" description="SGNH hydrolase-type esterase" evidence="2">
    <location>
        <begin position="80"/>
        <end position="242"/>
    </location>
</feature>
<accession>A0A0C6FBK3</accession>
<dbReference type="Pfam" id="PF13472">
    <property type="entry name" value="Lipase_GDSL_2"/>
    <property type="match status" value="1"/>
</dbReference>
<name>A0A0C6FBK3_9HYPH</name>
<dbReference type="GO" id="GO:0016788">
    <property type="term" value="F:hydrolase activity, acting on ester bonds"/>
    <property type="evidence" value="ECO:0007669"/>
    <property type="project" value="UniProtKB-ARBA"/>
</dbReference>
<dbReference type="EMBL" id="AP014706">
    <property type="protein sequence ID" value="BAQ50111.1"/>
    <property type="molecule type" value="Genomic_DNA"/>
</dbReference>